<comment type="similarity">
    <text evidence="1">Belongs to the paxM FAD-dependent monooxygenase family.</text>
</comment>
<dbReference type="PANTHER" id="PTHR13789:SF236">
    <property type="entry name" value="MONOOXYGENASE, PUTATIVE (AFU_ORTHOLOGUE AFUA_6G12060)-RELATED"/>
    <property type="match status" value="1"/>
</dbReference>
<reference evidence="4" key="2">
    <citation type="submission" date="2021-02" db="EMBL/GenBank/DDBJ databases">
        <title>Aspergillus chevalieri M1 genome sequence.</title>
        <authorList>
            <person name="Kadooka C."/>
            <person name="Mori K."/>
            <person name="Futagami T."/>
        </authorList>
    </citation>
    <scope>NUCLEOTIDE SEQUENCE</scope>
    <source>
        <strain evidence="4">M1</strain>
    </source>
</reference>
<dbReference type="Proteomes" id="UP000637239">
    <property type="component" value="Chromosome 1"/>
</dbReference>
<evidence type="ECO:0000313" key="4">
    <source>
        <dbReference type="EMBL" id="BCR82965.1"/>
    </source>
</evidence>
<gene>
    <name evidence="4" type="ORF">ACHE_10367S</name>
</gene>
<organism evidence="4 5">
    <name type="scientific">Aspergillus chevalieri</name>
    <name type="common">Eurotium chevalieri</name>
    <dbReference type="NCBI Taxonomy" id="182096"/>
    <lineage>
        <taxon>Eukaryota</taxon>
        <taxon>Fungi</taxon>
        <taxon>Dikarya</taxon>
        <taxon>Ascomycota</taxon>
        <taxon>Pezizomycotina</taxon>
        <taxon>Eurotiomycetes</taxon>
        <taxon>Eurotiomycetidae</taxon>
        <taxon>Eurotiales</taxon>
        <taxon>Aspergillaceae</taxon>
        <taxon>Aspergillus</taxon>
        <taxon>Aspergillus subgen. Aspergillus</taxon>
    </lineage>
</organism>
<dbReference type="KEGG" id="ache:ACHE_10367S"/>
<dbReference type="InterPro" id="IPR036188">
    <property type="entry name" value="FAD/NAD-bd_sf"/>
</dbReference>
<accession>A0A7R7VDV5</accession>
<dbReference type="RefSeq" id="XP_043131487.1">
    <property type="nucleotide sequence ID" value="XM_043278486.1"/>
</dbReference>
<evidence type="ECO:0000256" key="2">
    <source>
        <dbReference type="ARBA" id="ARBA00023002"/>
    </source>
</evidence>
<keyword evidence="2" id="KW-0560">Oxidoreductase</keyword>
<proteinExistence type="inferred from homology"/>
<evidence type="ECO:0000313" key="5">
    <source>
        <dbReference type="Proteomes" id="UP000637239"/>
    </source>
</evidence>
<dbReference type="GO" id="GO:0004497">
    <property type="term" value="F:monooxygenase activity"/>
    <property type="evidence" value="ECO:0007669"/>
    <property type="project" value="UniProtKB-KW"/>
</dbReference>
<dbReference type="SUPFAM" id="SSF51905">
    <property type="entry name" value="FAD/NAD(P)-binding domain"/>
    <property type="match status" value="1"/>
</dbReference>
<dbReference type="Gene3D" id="3.50.50.60">
    <property type="entry name" value="FAD/NAD(P)-binding domain"/>
    <property type="match status" value="1"/>
</dbReference>
<sequence>MVALLCALSDDGSWIGAWPLGDGQNASLPVNCSELNTLLWEYTQELGIPIDFSAVVDDYFETDNEAGIILTGGQKLTADIVVAADRVGSKSWSLVLGEKDVAISSEFAYYRAAFPAGEALKNPIIAKQCENQPDRASMHIGPGAVWSWEKLNGKYAIY</sequence>
<protein>
    <submittedName>
        <fullName evidence="4">Uncharacterized protein</fullName>
    </submittedName>
</protein>
<dbReference type="GeneID" id="66977324"/>
<dbReference type="InterPro" id="IPR050493">
    <property type="entry name" value="FAD-dep_Monooxygenase_BioMet"/>
</dbReference>
<dbReference type="AlphaFoldDB" id="A0A7R7VDV5"/>
<reference evidence="4" key="1">
    <citation type="submission" date="2021-01" db="EMBL/GenBank/DDBJ databases">
        <authorList>
            <consortium name="Aspergillus chevalieri M1 genome sequencing consortium"/>
            <person name="Kazuki M."/>
            <person name="Futagami T."/>
        </authorList>
    </citation>
    <scope>NUCLEOTIDE SEQUENCE</scope>
    <source>
        <strain evidence="4">M1</strain>
    </source>
</reference>
<dbReference type="PANTHER" id="PTHR13789">
    <property type="entry name" value="MONOOXYGENASE"/>
    <property type="match status" value="1"/>
</dbReference>
<keyword evidence="5" id="KW-1185">Reference proteome</keyword>
<dbReference type="EMBL" id="AP024416">
    <property type="protein sequence ID" value="BCR82965.1"/>
    <property type="molecule type" value="Genomic_DNA"/>
</dbReference>
<evidence type="ECO:0000256" key="3">
    <source>
        <dbReference type="ARBA" id="ARBA00023033"/>
    </source>
</evidence>
<keyword evidence="3" id="KW-0503">Monooxygenase</keyword>
<name>A0A7R7VDV5_ASPCH</name>
<evidence type="ECO:0000256" key="1">
    <source>
        <dbReference type="ARBA" id="ARBA00007992"/>
    </source>
</evidence>